<sequence>MGRSEDQDENLDETLLSAVKSPLFKSMVGVPALVGSPDSSEGGEVPEVPEGGDNHAEEDEGRREYVEEKRVKMMEMSTRITMEMGDCAVGVWGCGGSDRGGGVRGRLDKVYEEMRREMMSEVGKNTNASGPMSSSIFFDAATIFQERMVRQTMTWRPIVENAIEDIVDIITDSCRVITKAAVSDALGETAGEMPNFTLTVDEHITDAVETCCEELRDRMEEILGVEGSFVSLLYNNGEVVKSETERKRERFGKMVDRAIREAKVKGWNIRDHLLNRLGGWWMEVNGAHQSKIRLEDANELVLCHQKAAAIRAGDNLVSCFEQRLVEVVPEMVEEGLLGWGSSAAGEEIIDMMRVVEGSGGVGVGIGGGGEREKRGMSAAEMRAVQVKKRMGEARFDKLIAVFVKQGHDLENGAGLIEWLGTEGGSKEFVNPVLRGRLKVAGEGLGGRDGRETFGRGEGGGLTFEGGGRGWVQVDLGRRTVFAASEARVVGIEGEEEELGWAILGSEDGIEWVDAQEEVEGFRYIRVVRGGRGDVQVEGIELFGNLYRV</sequence>
<feature type="region of interest" description="Disordered" evidence="1">
    <location>
        <begin position="30"/>
        <end position="66"/>
    </location>
</feature>
<proteinExistence type="predicted"/>
<dbReference type="OrthoDB" id="10516511at2759"/>
<organism evidence="2 3">
    <name type="scientific">Triparma columacea</name>
    <dbReference type="NCBI Taxonomy" id="722753"/>
    <lineage>
        <taxon>Eukaryota</taxon>
        <taxon>Sar</taxon>
        <taxon>Stramenopiles</taxon>
        <taxon>Ochrophyta</taxon>
        <taxon>Bolidophyceae</taxon>
        <taxon>Parmales</taxon>
        <taxon>Triparmaceae</taxon>
        <taxon>Triparma</taxon>
    </lineage>
</organism>
<name>A0A9W7L7G7_9STRA</name>
<evidence type="ECO:0000313" key="3">
    <source>
        <dbReference type="Proteomes" id="UP001165065"/>
    </source>
</evidence>
<gene>
    <name evidence="2" type="ORF">TrCOL_g7587</name>
</gene>
<evidence type="ECO:0000256" key="1">
    <source>
        <dbReference type="SAM" id="MobiDB-lite"/>
    </source>
</evidence>
<reference evidence="3" key="1">
    <citation type="journal article" date="2023" name="Commun. Biol.">
        <title>Genome analysis of Parmales, the sister group of diatoms, reveals the evolutionary specialization of diatoms from phago-mixotrophs to photoautotrophs.</title>
        <authorList>
            <person name="Ban H."/>
            <person name="Sato S."/>
            <person name="Yoshikawa S."/>
            <person name="Yamada K."/>
            <person name="Nakamura Y."/>
            <person name="Ichinomiya M."/>
            <person name="Sato N."/>
            <person name="Blanc-Mathieu R."/>
            <person name="Endo H."/>
            <person name="Kuwata A."/>
            <person name="Ogata H."/>
        </authorList>
    </citation>
    <scope>NUCLEOTIDE SEQUENCE [LARGE SCALE GENOMIC DNA]</scope>
</reference>
<feature type="compositionally biased region" description="Low complexity" evidence="1">
    <location>
        <begin position="42"/>
        <end position="51"/>
    </location>
</feature>
<protein>
    <submittedName>
        <fullName evidence="2">Uncharacterized protein</fullName>
    </submittedName>
</protein>
<dbReference type="Proteomes" id="UP001165065">
    <property type="component" value="Unassembled WGS sequence"/>
</dbReference>
<feature type="compositionally biased region" description="Basic and acidic residues" evidence="1">
    <location>
        <begin position="52"/>
        <end position="66"/>
    </location>
</feature>
<comment type="caution">
    <text evidence="2">The sequence shown here is derived from an EMBL/GenBank/DDBJ whole genome shotgun (WGS) entry which is preliminary data.</text>
</comment>
<keyword evidence="3" id="KW-1185">Reference proteome</keyword>
<evidence type="ECO:0000313" key="2">
    <source>
        <dbReference type="EMBL" id="GMI35589.1"/>
    </source>
</evidence>
<dbReference type="EMBL" id="BRYA01000056">
    <property type="protein sequence ID" value="GMI35589.1"/>
    <property type="molecule type" value="Genomic_DNA"/>
</dbReference>
<dbReference type="AlphaFoldDB" id="A0A9W7L7G7"/>
<accession>A0A9W7L7G7</accession>